<proteinExistence type="predicted"/>
<keyword evidence="2" id="KW-0472">Membrane</keyword>
<gene>
    <name evidence="3" type="ORF">TPA0910_65420</name>
</gene>
<keyword evidence="2" id="KW-1133">Transmembrane helix</keyword>
<evidence type="ECO:0000256" key="1">
    <source>
        <dbReference type="SAM" id="MobiDB-lite"/>
    </source>
</evidence>
<feature type="compositionally biased region" description="Low complexity" evidence="1">
    <location>
        <begin position="7"/>
        <end position="16"/>
    </location>
</feature>
<evidence type="ECO:0000313" key="3">
    <source>
        <dbReference type="EMBL" id="GHJ32109.1"/>
    </source>
</evidence>
<dbReference type="Proteomes" id="UP001054854">
    <property type="component" value="Unassembled WGS sequence"/>
</dbReference>
<accession>A0ABQ3U929</accession>
<feature type="region of interest" description="Disordered" evidence="1">
    <location>
        <begin position="1"/>
        <end position="34"/>
    </location>
</feature>
<sequence>MTAAEQRPAPGAVPPGRGSGAAGRPGPPAGAGGRPPRRWLKALAIFLLITIPAGYLVISAIQSRNGGEDKAEAASAKGLTEGWPTRVQRRIYDVPIPAYSADVAFYETNSWDTSRLYVQFITSRDGLGRFLDRIGTEPSALRDGEVTIGVKQAEKVGWRLGSGQDWSGMVFKQKEPQPELAITVNRDNPAHPKVYVVSTVTP</sequence>
<keyword evidence="4" id="KW-1185">Reference proteome</keyword>
<evidence type="ECO:0008006" key="5">
    <source>
        <dbReference type="Google" id="ProtNLM"/>
    </source>
</evidence>
<feature type="transmembrane region" description="Helical" evidence="2">
    <location>
        <begin position="42"/>
        <end position="61"/>
    </location>
</feature>
<dbReference type="RefSeq" id="WP_236258871.1">
    <property type="nucleotide sequence ID" value="NZ_BNEK01000005.1"/>
</dbReference>
<protein>
    <recommendedName>
        <fullName evidence="5">Sugar kinase</fullName>
    </recommendedName>
</protein>
<dbReference type="EMBL" id="BNEK01000005">
    <property type="protein sequence ID" value="GHJ32109.1"/>
    <property type="molecule type" value="Genomic_DNA"/>
</dbReference>
<evidence type="ECO:0000256" key="2">
    <source>
        <dbReference type="SAM" id="Phobius"/>
    </source>
</evidence>
<keyword evidence="2" id="KW-0812">Transmembrane</keyword>
<feature type="compositionally biased region" description="Gly residues" evidence="1">
    <location>
        <begin position="17"/>
        <end position="33"/>
    </location>
</feature>
<name>A0ABQ3U929_STRHY</name>
<comment type="caution">
    <text evidence="3">The sequence shown here is derived from an EMBL/GenBank/DDBJ whole genome shotgun (WGS) entry which is preliminary data.</text>
</comment>
<reference evidence="3" key="1">
    <citation type="submission" date="2024-05" db="EMBL/GenBank/DDBJ databases">
        <title>Whole genome shotgun sequence of Streptomyces hygroscopicus NBRC 113678.</title>
        <authorList>
            <person name="Komaki H."/>
            <person name="Tamura T."/>
        </authorList>
    </citation>
    <scope>NUCLEOTIDE SEQUENCE</scope>
    <source>
        <strain evidence="3">N11-34</strain>
    </source>
</reference>
<evidence type="ECO:0000313" key="4">
    <source>
        <dbReference type="Proteomes" id="UP001054854"/>
    </source>
</evidence>
<organism evidence="3 4">
    <name type="scientific">Streptomyces hygroscopicus</name>
    <dbReference type="NCBI Taxonomy" id="1912"/>
    <lineage>
        <taxon>Bacteria</taxon>
        <taxon>Bacillati</taxon>
        <taxon>Actinomycetota</taxon>
        <taxon>Actinomycetes</taxon>
        <taxon>Kitasatosporales</taxon>
        <taxon>Streptomycetaceae</taxon>
        <taxon>Streptomyces</taxon>
        <taxon>Streptomyces violaceusniger group</taxon>
    </lineage>
</organism>